<accession>A0ABW9MFD4</accession>
<proteinExistence type="predicted"/>
<evidence type="ECO:0000313" key="1">
    <source>
        <dbReference type="EMBL" id="MFO3667172.1"/>
    </source>
</evidence>
<dbReference type="Proteomes" id="UP001637994">
    <property type="component" value="Unassembled WGS sequence"/>
</dbReference>
<organism evidence="1 2">
    <name type="scientific">Anaerococcus kampingae</name>
    <dbReference type="NCBI Taxonomy" id="3115614"/>
    <lineage>
        <taxon>Bacteria</taxon>
        <taxon>Bacillati</taxon>
        <taxon>Bacillota</taxon>
        <taxon>Tissierellia</taxon>
        <taxon>Tissierellales</taxon>
        <taxon>Peptoniphilaceae</taxon>
        <taxon>Anaerococcus</taxon>
    </lineage>
</organism>
<dbReference type="InterPro" id="IPR023214">
    <property type="entry name" value="HAD_sf"/>
</dbReference>
<dbReference type="PANTHER" id="PTHR47478:SF1">
    <property type="entry name" value="PYRIMIDINE 5'-NUCLEOTIDASE YJJG"/>
    <property type="match status" value="1"/>
</dbReference>
<protein>
    <submittedName>
        <fullName evidence="1">HAD-IA family hydrolase</fullName>
    </submittedName>
</protein>
<dbReference type="NCBIfam" id="TIGR01549">
    <property type="entry name" value="HAD-SF-IA-v1"/>
    <property type="match status" value="1"/>
</dbReference>
<dbReference type="InterPro" id="IPR023198">
    <property type="entry name" value="PGP-like_dom2"/>
</dbReference>
<dbReference type="InterPro" id="IPR006439">
    <property type="entry name" value="HAD-SF_hydro_IA"/>
</dbReference>
<dbReference type="SFLD" id="SFLDS00003">
    <property type="entry name" value="Haloacid_Dehalogenase"/>
    <property type="match status" value="1"/>
</dbReference>
<dbReference type="SUPFAM" id="SSF56784">
    <property type="entry name" value="HAD-like"/>
    <property type="match status" value="1"/>
</dbReference>
<dbReference type="Pfam" id="PF00702">
    <property type="entry name" value="Hydrolase"/>
    <property type="match status" value="1"/>
</dbReference>
<name>A0ABW9MFD4_9FIRM</name>
<dbReference type="PANTHER" id="PTHR47478">
    <property type="match status" value="1"/>
</dbReference>
<gene>
    <name evidence="1" type="ORF">ACCQ42_05245</name>
</gene>
<dbReference type="RefSeq" id="WP_265212735.1">
    <property type="nucleotide sequence ID" value="NZ_JBGMEF010000018.1"/>
</dbReference>
<sequence>MKKILWDIDGTLLNFDLAETRAIFACFDIYSLDKPSDEMIKTYKLINKSYWERLERGEVSREQVLVGRFENFFADYGIDESIAIDFNKTYQEELGKTYVFNPYGKEIIEKLHGKYDQYAVTNGSLTAQRGKLDGSGLNKIFIKSFISELVGYEKPDERFFDYVFDHIGSRNLDDYVIIGDSLTSDMLGGIRSKIKTVWFNPNALENTLNLDIDYEIRSLKEVDVLIDKIFA</sequence>
<dbReference type="Gene3D" id="3.40.50.1000">
    <property type="entry name" value="HAD superfamily/HAD-like"/>
    <property type="match status" value="1"/>
</dbReference>
<dbReference type="Gene3D" id="1.10.150.240">
    <property type="entry name" value="Putative phosphatase, domain 2"/>
    <property type="match status" value="1"/>
</dbReference>
<dbReference type="EMBL" id="JBGMEF010000018">
    <property type="protein sequence ID" value="MFO3667172.1"/>
    <property type="molecule type" value="Genomic_DNA"/>
</dbReference>
<evidence type="ECO:0000313" key="2">
    <source>
        <dbReference type="Proteomes" id="UP001637994"/>
    </source>
</evidence>
<reference evidence="1 2" key="1">
    <citation type="journal article" date="2025" name="Anaerobe">
        <title>Description of Anaerococcus kampingiae sp. nov., Anaerococcus groningensis sp. nov., Anaerococcus martiniensis sp. nov., and Anaerococcus cruorum sp. nov., isolated from human clinical specimens.</title>
        <authorList>
            <person name="Boiten K.E."/>
            <person name="Meijer J."/>
            <person name="van Wezel E.M."/>
            <person name="Veloo A.C.M."/>
        </authorList>
    </citation>
    <scope>NUCLEOTIDE SEQUENCE [LARGE SCALE GENOMIC DNA]</scope>
    <source>
        <strain evidence="1 2">ENR0874</strain>
    </source>
</reference>
<keyword evidence="2" id="KW-1185">Reference proteome</keyword>
<dbReference type="InterPro" id="IPR052550">
    <property type="entry name" value="Pyrimidine_5'-ntase_YjjG"/>
</dbReference>
<dbReference type="GO" id="GO:0016787">
    <property type="term" value="F:hydrolase activity"/>
    <property type="evidence" value="ECO:0007669"/>
    <property type="project" value="UniProtKB-KW"/>
</dbReference>
<dbReference type="InterPro" id="IPR036412">
    <property type="entry name" value="HAD-like_sf"/>
</dbReference>
<dbReference type="SFLD" id="SFLDG01129">
    <property type="entry name" value="C1.5:_HAD__Beta-PGM__Phosphata"/>
    <property type="match status" value="1"/>
</dbReference>
<comment type="caution">
    <text evidence="1">The sequence shown here is derived from an EMBL/GenBank/DDBJ whole genome shotgun (WGS) entry which is preliminary data.</text>
</comment>
<keyword evidence="1" id="KW-0378">Hydrolase</keyword>